<name>A0ABW2RM13_9BACL</name>
<dbReference type="EMBL" id="JBHTBW010000044">
    <property type="protein sequence ID" value="MFC7441983.1"/>
    <property type="molecule type" value="Genomic_DNA"/>
</dbReference>
<dbReference type="RefSeq" id="WP_379865559.1">
    <property type="nucleotide sequence ID" value="NZ_JBHTBW010000044.1"/>
</dbReference>
<dbReference type="Proteomes" id="UP001596500">
    <property type="component" value="Unassembled WGS sequence"/>
</dbReference>
<protein>
    <submittedName>
        <fullName evidence="1">Imm10 family immunity protein</fullName>
    </submittedName>
</protein>
<organism evidence="1 2">
    <name type="scientific">Laceyella putida</name>
    <dbReference type="NCBI Taxonomy" id="110101"/>
    <lineage>
        <taxon>Bacteria</taxon>
        <taxon>Bacillati</taxon>
        <taxon>Bacillota</taxon>
        <taxon>Bacilli</taxon>
        <taxon>Bacillales</taxon>
        <taxon>Thermoactinomycetaceae</taxon>
        <taxon>Laceyella</taxon>
    </lineage>
</organism>
<reference evidence="2" key="1">
    <citation type="journal article" date="2019" name="Int. J. Syst. Evol. Microbiol.">
        <title>The Global Catalogue of Microorganisms (GCM) 10K type strain sequencing project: providing services to taxonomists for standard genome sequencing and annotation.</title>
        <authorList>
            <consortium name="The Broad Institute Genomics Platform"/>
            <consortium name="The Broad Institute Genome Sequencing Center for Infectious Disease"/>
            <person name="Wu L."/>
            <person name="Ma J."/>
        </authorList>
    </citation>
    <scope>NUCLEOTIDE SEQUENCE [LARGE SCALE GENOMIC DNA]</scope>
    <source>
        <strain evidence="2">CGMCC 1.12942</strain>
    </source>
</reference>
<evidence type="ECO:0000313" key="2">
    <source>
        <dbReference type="Proteomes" id="UP001596500"/>
    </source>
</evidence>
<sequence length="131" mass="14799">MTTKLKGNALCMQVEEGVIQFGFADDEFDVKEYLLLSRSFEIDDQDRELRLEGVHIEWGDQLRSAYGGVEAVILSEHQVIFKVDRDTAVRLGTEETIEIEVADARYYPKGAAMFLARLFGEENGVTITYVG</sequence>
<accession>A0ABW2RM13</accession>
<keyword evidence="2" id="KW-1185">Reference proteome</keyword>
<dbReference type="Pfam" id="PF15588">
    <property type="entry name" value="Imm10"/>
    <property type="match status" value="1"/>
</dbReference>
<comment type="caution">
    <text evidence="1">The sequence shown here is derived from an EMBL/GenBank/DDBJ whole genome shotgun (WGS) entry which is preliminary data.</text>
</comment>
<gene>
    <name evidence="1" type="ORF">ACFQNG_12860</name>
</gene>
<dbReference type="InterPro" id="IPR028962">
    <property type="entry name" value="Imm10"/>
</dbReference>
<proteinExistence type="predicted"/>
<evidence type="ECO:0000313" key="1">
    <source>
        <dbReference type="EMBL" id="MFC7441983.1"/>
    </source>
</evidence>